<name>A0A9D1ETC4_9FIRM</name>
<keyword evidence="1" id="KW-1133">Transmembrane helix</keyword>
<accession>A0A9D1ETC4</accession>
<protein>
    <submittedName>
        <fullName evidence="3">Glycerophosphodiester phosphodiesterase</fullName>
    </submittedName>
</protein>
<dbReference type="GO" id="GO:0006629">
    <property type="term" value="P:lipid metabolic process"/>
    <property type="evidence" value="ECO:0007669"/>
    <property type="project" value="InterPro"/>
</dbReference>
<dbReference type="InterPro" id="IPR017946">
    <property type="entry name" value="PLC-like_Pdiesterase_TIM-brl"/>
</dbReference>
<evidence type="ECO:0000259" key="2">
    <source>
        <dbReference type="PROSITE" id="PS51704"/>
    </source>
</evidence>
<gene>
    <name evidence="3" type="ORF">IAB44_08160</name>
</gene>
<feature type="domain" description="GP-PDE" evidence="2">
    <location>
        <begin position="43"/>
        <end position="286"/>
    </location>
</feature>
<evidence type="ECO:0000256" key="1">
    <source>
        <dbReference type="SAM" id="Phobius"/>
    </source>
</evidence>
<keyword evidence="1" id="KW-0812">Transmembrane</keyword>
<dbReference type="PANTHER" id="PTHR46211">
    <property type="entry name" value="GLYCEROPHOSPHORYL DIESTER PHOSPHODIESTERASE"/>
    <property type="match status" value="1"/>
</dbReference>
<organism evidence="3 4">
    <name type="scientific">Candidatus Limivivens intestinipullorum</name>
    <dbReference type="NCBI Taxonomy" id="2840858"/>
    <lineage>
        <taxon>Bacteria</taxon>
        <taxon>Bacillati</taxon>
        <taxon>Bacillota</taxon>
        <taxon>Clostridia</taxon>
        <taxon>Lachnospirales</taxon>
        <taxon>Lachnospiraceae</taxon>
        <taxon>Lachnospiraceae incertae sedis</taxon>
        <taxon>Candidatus Limivivens</taxon>
    </lineage>
</organism>
<sequence length="295" mass="34260">MTFMNLFIIAAAAAGIAAVIWGIWLFSMIPSLRKRPEMKELRKFDYAHRGLHDRANGIPENSLAAFARAADMGYGMELDLHRTLDGKLVVMHDDSLKRTCGADVMVHEKTLEELKEYRLEETRERIPTFGEVLALVNGRTPLVIELKTVKGDYRELCAAVCRELEGYQGCYCIESFDPRVLWWLRRNRPDMVRGQLTEHFRRHGTMVNPIGDFLMHNLFVNVLSRPDFIAYQHLDRKSLSLRLCRKLYGVAEFNWTVRDRLTHKKIREDGGIVIFENYLPKFDSNKQEQKEKRAG</sequence>
<dbReference type="Pfam" id="PF03009">
    <property type="entry name" value="GDPD"/>
    <property type="match status" value="1"/>
</dbReference>
<proteinExistence type="predicted"/>
<evidence type="ECO:0000313" key="4">
    <source>
        <dbReference type="Proteomes" id="UP000823935"/>
    </source>
</evidence>
<dbReference type="AlphaFoldDB" id="A0A9D1ETC4"/>
<comment type="caution">
    <text evidence="3">The sequence shown here is derived from an EMBL/GenBank/DDBJ whole genome shotgun (WGS) entry which is preliminary data.</text>
</comment>
<dbReference type="Proteomes" id="UP000823935">
    <property type="component" value="Unassembled WGS sequence"/>
</dbReference>
<dbReference type="SUPFAM" id="SSF51695">
    <property type="entry name" value="PLC-like phosphodiesterases"/>
    <property type="match status" value="1"/>
</dbReference>
<dbReference type="PROSITE" id="PS51704">
    <property type="entry name" value="GP_PDE"/>
    <property type="match status" value="1"/>
</dbReference>
<reference evidence="3" key="2">
    <citation type="journal article" date="2021" name="PeerJ">
        <title>Extensive microbial diversity within the chicken gut microbiome revealed by metagenomics and culture.</title>
        <authorList>
            <person name="Gilroy R."/>
            <person name="Ravi A."/>
            <person name="Getino M."/>
            <person name="Pursley I."/>
            <person name="Horton D.L."/>
            <person name="Alikhan N.F."/>
            <person name="Baker D."/>
            <person name="Gharbi K."/>
            <person name="Hall N."/>
            <person name="Watson M."/>
            <person name="Adriaenssens E.M."/>
            <person name="Foster-Nyarko E."/>
            <person name="Jarju S."/>
            <person name="Secka A."/>
            <person name="Antonio M."/>
            <person name="Oren A."/>
            <person name="Chaudhuri R.R."/>
            <person name="La Ragione R."/>
            <person name="Hildebrand F."/>
            <person name="Pallen M.J."/>
        </authorList>
    </citation>
    <scope>NUCLEOTIDE SEQUENCE</scope>
    <source>
        <strain evidence="3">CHK190-19873</strain>
    </source>
</reference>
<feature type="transmembrane region" description="Helical" evidence="1">
    <location>
        <begin position="6"/>
        <end position="29"/>
    </location>
</feature>
<dbReference type="InterPro" id="IPR030395">
    <property type="entry name" value="GP_PDE_dom"/>
</dbReference>
<keyword evidence="1" id="KW-0472">Membrane</keyword>
<dbReference type="Gene3D" id="3.20.20.190">
    <property type="entry name" value="Phosphatidylinositol (PI) phosphodiesterase"/>
    <property type="match status" value="1"/>
</dbReference>
<reference evidence="3" key="1">
    <citation type="submission" date="2020-10" db="EMBL/GenBank/DDBJ databases">
        <authorList>
            <person name="Gilroy R."/>
        </authorList>
    </citation>
    <scope>NUCLEOTIDE SEQUENCE</scope>
    <source>
        <strain evidence="3">CHK190-19873</strain>
    </source>
</reference>
<dbReference type="PANTHER" id="PTHR46211:SF1">
    <property type="entry name" value="GLYCEROPHOSPHODIESTER PHOSPHODIESTERASE, CYTOPLASMIC"/>
    <property type="match status" value="1"/>
</dbReference>
<dbReference type="EMBL" id="DVIQ01000043">
    <property type="protein sequence ID" value="HIS31499.1"/>
    <property type="molecule type" value="Genomic_DNA"/>
</dbReference>
<evidence type="ECO:0000313" key="3">
    <source>
        <dbReference type="EMBL" id="HIS31499.1"/>
    </source>
</evidence>
<dbReference type="GO" id="GO:0008081">
    <property type="term" value="F:phosphoric diester hydrolase activity"/>
    <property type="evidence" value="ECO:0007669"/>
    <property type="project" value="InterPro"/>
</dbReference>